<proteinExistence type="predicted"/>
<dbReference type="Proteomes" id="UP001234178">
    <property type="component" value="Unassembled WGS sequence"/>
</dbReference>
<evidence type="ECO:0000256" key="2">
    <source>
        <dbReference type="SAM" id="MobiDB-lite"/>
    </source>
</evidence>
<reference evidence="4 5" key="1">
    <citation type="journal article" date="2023" name="Nucleic Acids Res.">
        <title>The hologenome of Daphnia magna reveals possible DNA methylation and microbiome-mediated evolution of the host genome.</title>
        <authorList>
            <person name="Chaturvedi A."/>
            <person name="Li X."/>
            <person name="Dhandapani V."/>
            <person name="Marshall H."/>
            <person name="Kissane S."/>
            <person name="Cuenca-Cambronero M."/>
            <person name="Asole G."/>
            <person name="Calvet F."/>
            <person name="Ruiz-Romero M."/>
            <person name="Marangio P."/>
            <person name="Guigo R."/>
            <person name="Rago D."/>
            <person name="Mirbahai L."/>
            <person name="Eastwood N."/>
            <person name="Colbourne J.K."/>
            <person name="Zhou J."/>
            <person name="Mallon E."/>
            <person name="Orsini L."/>
        </authorList>
    </citation>
    <scope>NUCLEOTIDE SEQUENCE [LARGE SCALE GENOMIC DNA]</scope>
    <source>
        <strain evidence="4">LRV0_1</strain>
    </source>
</reference>
<keyword evidence="1" id="KW-0479">Metal-binding</keyword>
<gene>
    <name evidence="4" type="ORF">OUZ56_016633</name>
</gene>
<accession>A0ABR0AR51</accession>
<feature type="domain" description="SWIM-type" evidence="3">
    <location>
        <begin position="61"/>
        <end position="94"/>
    </location>
</feature>
<dbReference type="EMBL" id="JAOYFB010000038">
    <property type="protein sequence ID" value="KAK4027591.1"/>
    <property type="molecule type" value="Genomic_DNA"/>
</dbReference>
<name>A0ABR0AR51_9CRUS</name>
<keyword evidence="5" id="KW-1185">Reference proteome</keyword>
<evidence type="ECO:0000256" key="1">
    <source>
        <dbReference type="PROSITE-ProRule" id="PRU00325"/>
    </source>
</evidence>
<evidence type="ECO:0000313" key="5">
    <source>
        <dbReference type="Proteomes" id="UP001234178"/>
    </source>
</evidence>
<sequence length="159" mass="17806">MAIETDEETAIVNSVPNGSNRYYDPSGSTKQRAINIIEEERISLDPKMQSWTVKGSTCKKYCVEPFNNGAQCPTCSCAATSTCCHIMAAMIFINYVWQLKKQPNTTTMIKNQLKAADKRSGRKKPRVDDTNNNLTRKRRLSHVNDDLGIMEELLTGGTI</sequence>
<dbReference type="PROSITE" id="PS50966">
    <property type="entry name" value="ZF_SWIM"/>
    <property type="match status" value="1"/>
</dbReference>
<feature type="region of interest" description="Disordered" evidence="2">
    <location>
        <begin position="114"/>
        <end position="133"/>
    </location>
</feature>
<keyword evidence="1" id="KW-0862">Zinc</keyword>
<organism evidence="4 5">
    <name type="scientific">Daphnia magna</name>
    <dbReference type="NCBI Taxonomy" id="35525"/>
    <lineage>
        <taxon>Eukaryota</taxon>
        <taxon>Metazoa</taxon>
        <taxon>Ecdysozoa</taxon>
        <taxon>Arthropoda</taxon>
        <taxon>Crustacea</taxon>
        <taxon>Branchiopoda</taxon>
        <taxon>Diplostraca</taxon>
        <taxon>Cladocera</taxon>
        <taxon>Anomopoda</taxon>
        <taxon>Daphniidae</taxon>
        <taxon>Daphnia</taxon>
    </lineage>
</organism>
<protein>
    <recommendedName>
        <fullName evidence="3">SWIM-type domain-containing protein</fullName>
    </recommendedName>
</protein>
<comment type="caution">
    <text evidence="4">The sequence shown here is derived from an EMBL/GenBank/DDBJ whole genome shotgun (WGS) entry which is preliminary data.</text>
</comment>
<dbReference type="InterPro" id="IPR007527">
    <property type="entry name" value="Znf_SWIM"/>
</dbReference>
<evidence type="ECO:0000259" key="3">
    <source>
        <dbReference type="PROSITE" id="PS50966"/>
    </source>
</evidence>
<evidence type="ECO:0000313" key="4">
    <source>
        <dbReference type="EMBL" id="KAK4027591.1"/>
    </source>
</evidence>
<keyword evidence="1" id="KW-0863">Zinc-finger</keyword>